<evidence type="ECO:0000313" key="1">
    <source>
        <dbReference type="EMBL" id="GIZ51329.1"/>
    </source>
</evidence>
<keyword evidence="2" id="KW-1185">Reference proteome</keyword>
<reference evidence="1 2" key="1">
    <citation type="journal article" date="2022" name="Int. J. Syst. Evol. Microbiol.">
        <title>Noviherbaspirillum aridicola sp. nov., isolated from an arid soil in Pakistan.</title>
        <authorList>
            <person name="Khan I.U."/>
            <person name="Saqib M."/>
            <person name="Amin A."/>
            <person name="Hussain F."/>
            <person name="Li L."/>
            <person name="Liu Y.H."/>
            <person name="Fang B.Z."/>
            <person name="Ahmed I."/>
            <person name="Li W.J."/>
        </authorList>
    </citation>
    <scope>NUCLEOTIDE SEQUENCE [LARGE SCALE GENOMIC DNA]</scope>
    <source>
        <strain evidence="1 2">NCCP-691</strain>
    </source>
</reference>
<dbReference type="EMBL" id="BPMK01000005">
    <property type="protein sequence ID" value="GIZ51329.1"/>
    <property type="molecule type" value="Genomic_DNA"/>
</dbReference>
<dbReference type="Proteomes" id="UP000887222">
    <property type="component" value="Unassembled WGS sequence"/>
</dbReference>
<proteinExistence type="predicted"/>
<gene>
    <name evidence="1" type="ORF">NCCP691_13430</name>
</gene>
<evidence type="ECO:0000313" key="2">
    <source>
        <dbReference type="Proteomes" id="UP000887222"/>
    </source>
</evidence>
<name>A0ABQ4Q2G3_9BURK</name>
<organism evidence="1 2">
    <name type="scientific">Noviherbaspirillum aridicola</name>
    <dbReference type="NCBI Taxonomy" id="2849687"/>
    <lineage>
        <taxon>Bacteria</taxon>
        <taxon>Pseudomonadati</taxon>
        <taxon>Pseudomonadota</taxon>
        <taxon>Betaproteobacteria</taxon>
        <taxon>Burkholderiales</taxon>
        <taxon>Oxalobacteraceae</taxon>
        <taxon>Noviherbaspirillum</taxon>
    </lineage>
</organism>
<comment type="caution">
    <text evidence="1">The sequence shown here is derived from an EMBL/GenBank/DDBJ whole genome shotgun (WGS) entry which is preliminary data.</text>
</comment>
<protein>
    <submittedName>
        <fullName evidence="1">Uncharacterized protein</fullName>
    </submittedName>
</protein>
<sequence>MAGMFVFFFALREAEPAGTPALPGWWLCGVSSLGFVVFARAGLCKDSGAGLRAGLAEVVRLTGLVNAGEVCVFLRTEGG</sequence>
<accession>A0ABQ4Q2G3</accession>